<protein>
    <submittedName>
        <fullName evidence="4">Uncharacterized protein</fullName>
    </submittedName>
</protein>
<evidence type="ECO:0000313" key="4">
    <source>
        <dbReference type="EMBL" id="EAA17890.1"/>
    </source>
</evidence>
<dbReference type="InParanoid" id="Q7RRM2"/>
<dbReference type="PaxDb" id="73239-Q7RRM2"/>
<comment type="caution">
    <text evidence="4">The sequence shown here is derived from an EMBL/GenBank/DDBJ whole genome shotgun (WGS) entry which is preliminary data.</text>
</comment>
<dbReference type="Proteomes" id="UP000008553">
    <property type="component" value="Unassembled WGS sequence"/>
</dbReference>
<dbReference type="AlphaFoldDB" id="Q7RRM2"/>
<dbReference type="PANTHER" id="PTHR33926:SF4">
    <property type="entry name" value="PROTEIN TIC 22, CHLOROPLASTIC"/>
    <property type="match status" value="1"/>
</dbReference>
<proteinExistence type="predicted"/>
<sequence>MFLCPNEAENMLNEIIKSNGMQNRNNIKLYNINMQKAYELIKEFMHLKKLESQNSDIKNNIVYWKLIPSKRQAQNALVFLSYKKKSELIFPVFYVDGFYVNKDRANIIPLFFDIEDLRDALNKKGVKSYKIKVLNFVDLIFSVCQ</sequence>
<name>Q7RRM2_PLAYO</name>
<evidence type="ECO:0000256" key="3">
    <source>
        <dbReference type="ARBA" id="ARBA00022640"/>
    </source>
</evidence>
<accession>Q7RRM2</accession>
<dbReference type="GO" id="GO:0009507">
    <property type="term" value="C:chloroplast"/>
    <property type="evidence" value="ECO:0007669"/>
    <property type="project" value="UniProtKB-SubCell"/>
</dbReference>
<evidence type="ECO:0000256" key="1">
    <source>
        <dbReference type="ARBA" id="ARBA00004229"/>
    </source>
</evidence>
<reference evidence="4 5" key="1">
    <citation type="journal article" date="2002" name="Nature">
        <title>Genome sequence and comparative analysis of the model rodent malaria parasite Plasmodium yoelii yoelii.</title>
        <authorList>
            <person name="Carlton J.M."/>
            <person name="Angiuoli S.V."/>
            <person name="Suh B.B."/>
            <person name="Kooij T.W."/>
            <person name="Pertea M."/>
            <person name="Silva J.C."/>
            <person name="Ermolaeva M.D."/>
            <person name="Allen J.E."/>
            <person name="Selengut J.D."/>
            <person name="Koo H.L."/>
            <person name="Peterson J.D."/>
            <person name="Pop M."/>
            <person name="Kosack D.S."/>
            <person name="Shumway M.F."/>
            <person name="Bidwell S.L."/>
            <person name="Shallom S.J."/>
            <person name="van Aken S.E."/>
            <person name="Riedmuller S.B."/>
            <person name="Feldblyum T.V."/>
            <person name="Cho J.K."/>
            <person name="Quackenbush J."/>
            <person name="Sedegah M."/>
            <person name="Shoaibi A."/>
            <person name="Cummings L.M."/>
            <person name="Florens L."/>
            <person name="Yates J.R."/>
            <person name="Raine J.D."/>
            <person name="Sinden R.E."/>
            <person name="Harris M.A."/>
            <person name="Cunningham D.A."/>
            <person name="Preiser P.R."/>
            <person name="Bergman L.W."/>
            <person name="Vaidya A.B."/>
            <person name="van Lin L.H."/>
            <person name="Janse C.J."/>
            <person name="Waters A.P."/>
            <person name="Smith H.O."/>
            <person name="White O.R."/>
            <person name="Salzberg S.L."/>
            <person name="Venter J.C."/>
            <person name="Fraser C.M."/>
            <person name="Hoffman S.L."/>
            <person name="Gardner M.J."/>
            <person name="Carucci D.J."/>
        </authorList>
    </citation>
    <scope>NUCLEOTIDE SEQUENCE [LARGE SCALE GENOMIC DNA]</scope>
    <source>
        <strain evidence="4 5">17XNL</strain>
    </source>
</reference>
<dbReference type="Pfam" id="PF04278">
    <property type="entry name" value="Tic22"/>
    <property type="match status" value="1"/>
</dbReference>
<gene>
    <name evidence="4" type="ORF">PY00697</name>
</gene>
<comment type="subcellular location">
    <subcellularLocation>
        <location evidence="1">Plastid</location>
        <location evidence="1">Chloroplast</location>
    </subcellularLocation>
</comment>
<evidence type="ECO:0000256" key="2">
    <source>
        <dbReference type="ARBA" id="ARBA00022528"/>
    </source>
</evidence>
<dbReference type="GO" id="GO:0015031">
    <property type="term" value="P:protein transport"/>
    <property type="evidence" value="ECO:0007669"/>
    <property type="project" value="InterPro"/>
</dbReference>
<evidence type="ECO:0000313" key="5">
    <source>
        <dbReference type="Proteomes" id="UP000008553"/>
    </source>
</evidence>
<dbReference type="PANTHER" id="PTHR33926">
    <property type="entry name" value="PROTEIN TIC 22, CHLOROPLASTIC"/>
    <property type="match status" value="1"/>
</dbReference>
<keyword evidence="2" id="KW-0150">Chloroplast</keyword>
<organism evidence="4 5">
    <name type="scientific">Plasmodium yoelii yoelii</name>
    <dbReference type="NCBI Taxonomy" id="73239"/>
    <lineage>
        <taxon>Eukaryota</taxon>
        <taxon>Sar</taxon>
        <taxon>Alveolata</taxon>
        <taxon>Apicomplexa</taxon>
        <taxon>Aconoidasida</taxon>
        <taxon>Haemosporida</taxon>
        <taxon>Plasmodiidae</taxon>
        <taxon>Plasmodium</taxon>
        <taxon>Plasmodium (Vinckeia)</taxon>
    </lineage>
</organism>
<dbReference type="InterPro" id="IPR007378">
    <property type="entry name" value="Tic22-like"/>
</dbReference>
<keyword evidence="5" id="KW-1185">Reference proteome</keyword>
<keyword evidence="3" id="KW-0934">Plastid</keyword>
<dbReference type="Gene3D" id="3.40.1350.100">
    <property type="match status" value="1"/>
</dbReference>
<dbReference type="EMBL" id="AABL01000189">
    <property type="protein sequence ID" value="EAA17890.1"/>
    <property type="molecule type" value="Genomic_DNA"/>
</dbReference>